<accession>A0AAJ0IEJ4</accession>
<proteinExistence type="predicted"/>
<name>A0AAJ0IEJ4_9PEZI</name>
<evidence type="ECO:0000313" key="2">
    <source>
        <dbReference type="Proteomes" id="UP001285908"/>
    </source>
</evidence>
<dbReference type="EMBL" id="JAULSX010000001">
    <property type="protein sequence ID" value="KAK3498868.1"/>
    <property type="molecule type" value="Genomic_DNA"/>
</dbReference>
<protein>
    <submittedName>
        <fullName evidence="1">Uncharacterized protein</fullName>
    </submittedName>
</protein>
<gene>
    <name evidence="1" type="ORF">B0T23DRAFT_309230</name>
</gene>
<dbReference type="Proteomes" id="UP001285908">
    <property type="component" value="Unassembled WGS sequence"/>
</dbReference>
<dbReference type="AlphaFoldDB" id="A0AAJ0IEJ4"/>
<keyword evidence="2" id="KW-1185">Reference proteome</keyword>
<comment type="caution">
    <text evidence="1">The sequence shown here is derived from an EMBL/GenBank/DDBJ whole genome shotgun (WGS) entry which is preliminary data.</text>
</comment>
<reference evidence="1 2" key="1">
    <citation type="journal article" date="2023" name="Mol. Phylogenet. Evol.">
        <title>Genome-scale phylogeny and comparative genomics of the fungal order Sordariales.</title>
        <authorList>
            <person name="Hensen N."/>
            <person name="Bonometti L."/>
            <person name="Westerberg I."/>
            <person name="Brannstrom I.O."/>
            <person name="Guillou S."/>
            <person name="Cros-Aarteil S."/>
            <person name="Calhoun S."/>
            <person name="Haridas S."/>
            <person name="Kuo A."/>
            <person name="Mondo S."/>
            <person name="Pangilinan J."/>
            <person name="Riley R."/>
            <person name="LaButti K."/>
            <person name="Andreopoulos B."/>
            <person name="Lipzen A."/>
            <person name="Chen C."/>
            <person name="Yan M."/>
            <person name="Daum C."/>
            <person name="Ng V."/>
            <person name="Clum A."/>
            <person name="Steindorff A."/>
            <person name="Ohm R.A."/>
            <person name="Martin F."/>
            <person name="Silar P."/>
            <person name="Natvig D.O."/>
            <person name="Lalanne C."/>
            <person name="Gautier V."/>
            <person name="Ament-Velasquez S.L."/>
            <person name="Kruys A."/>
            <person name="Hutchinson M.I."/>
            <person name="Powell A.J."/>
            <person name="Barry K."/>
            <person name="Miller A.N."/>
            <person name="Grigoriev I.V."/>
            <person name="Debuchy R."/>
            <person name="Gladieux P."/>
            <person name="Hiltunen Thoren M."/>
            <person name="Johannesson H."/>
        </authorList>
    </citation>
    <scope>NUCLEOTIDE SEQUENCE [LARGE SCALE GENOMIC DNA]</scope>
    <source>
        <strain evidence="1 2">FGSC 10403</strain>
    </source>
</reference>
<sequence>MIPVSLSGALLHQTARQPSTYIPSRPFIFVARPGTKSTRYYRSTSSSTSLQ</sequence>
<dbReference type="RefSeq" id="XP_062696501.1">
    <property type="nucleotide sequence ID" value="XM_062834506.1"/>
</dbReference>
<organism evidence="1 2">
    <name type="scientific">Neurospora hispaniola</name>
    <dbReference type="NCBI Taxonomy" id="588809"/>
    <lineage>
        <taxon>Eukaryota</taxon>
        <taxon>Fungi</taxon>
        <taxon>Dikarya</taxon>
        <taxon>Ascomycota</taxon>
        <taxon>Pezizomycotina</taxon>
        <taxon>Sordariomycetes</taxon>
        <taxon>Sordariomycetidae</taxon>
        <taxon>Sordariales</taxon>
        <taxon>Sordariaceae</taxon>
        <taxon>Neurospora</taxon>
    </lineage>
</organism>
<dbReference type="GeneID" id="87872128"/>
<evidence type="ECO:0000313" key="1">
    <source>
        <dbReference type="EMBL" id="KAK3498868.1"/>
    </source>
</evidence>